<name>A0AAD1Y425_EUPCR</name>
<protein>
    <submittedName>
        <fullName evidence="2">Uncharacterized protein</fullName>
    </submittedName>
</protein>
<feature type="region of interest" description="Disordered" evidence="1">
    <location>
        <begin position="491"/>
        <end position="518"/>
    </location>
</feature>
<accession>A0AAD1Y425</accession>
<dbReference type="Proteomes" id="UP001295684">
    <property type="component" value="Unassembled WGS sequence"/>
</dbReference>
<dbReference type="SMART" id="SM00015">
    <property type="entry name" value="IQ"/>
    <property type="match status" value="3"/>
</dbReference>
<dbReference type="AlphaFoldDB" id="A0AAD1Y425"/>
<proteinExistence type="predicted"/>
<reference evidence="2" key="1">
    <citation type="submission" date="2023-07" db="EMBL/GenBank/DDBJ databases">
        <authorList>
            <consortium name="AG Swart"/>
            <person name="Singh M."/>
            <person name="Singh A."/>
            <person name="Seah K."/>
            <person name="Emmerich C."/>
        </authorList>
    </citation>
    <scope>NUCLEOTIDE SEQUENCE</scope>
    <source>
        <strain evidence="2">DP1</strain>
    </source>
</reference>
<dbReference type="Gene3D" id="1.20.5.190">
    <property type="match status" value="1"/>
</dbReference>
<dbReference type="PROSITE" id="PS50096">
    <property type="entry name" value="IQ"/>
    <property type="match status" value="2"/>
</dbReference>
<evidence type="ECO:0000313" key="3">
    <source>
        <dbReference type="Proteomes" id="UP001295684"/>
    </source>
</evidence>
<dbReference type="InterPro" id="IPR000048">
    <property type="entry name" value="IQ_motif_EF-hand-BS"/>
</dbReference>
<dbReference type="EMBL" id="CAMPGE010027464">
    <property type="protein sequence ID" value="CAI2385091.1"/>
    <property type="molecule type" value="Genomic_DNA"/>
</dbReference>
<dbReference type="Pfam" id="PF00612">
    <property type="entry name" value="IQ"/>
    <property type="match status" value="1"/>
</dbReference>
<keyword evidence="3" id="KW-1185">Reference proteome</keyword>
<evidence type="ECO:0000313" key="2">
    <source>
        <dbReference type="EMBL" id="CAI2385091.1"/>
    </source>
</evidence>
<feature type="compositionally biased region" description="Polar residues" evidence="1">
    <location>
        <begin position="502"/>
        <end position="518"/>
    </location>
</feature>
<comment type="caution">
    <text evidence="2">The sequence shown here is derived from an EMBL/GenBank/DDBJ whole genome shotgun (WGS) entry which is preliminary data.</text>
</comment>
<gene>
    <name evidence="2" type="ORF">ECRASSUSDP1_LOCUS26633</name>
</gene>
<sequence length="577" mass="68515">MLISTIKDQEKLRSQPDTSCSIKEDRLCNTSSRFPNFSRFETINSIKDIEVANKSISNRFQRKKLSLNDYFTPKRDRKQSLNTSRYRLKPSTNHQSIVRIKEEHIVSKKAQLRHLNLAMRINQASESIQNSCWNGKTHKFINSFHNSMYENTRIDSYKLKFRREKNHKRSLERKEQQKMRIFNEIKTKNMVAKFFKHRFGVHAKYSQIRKFSSDQLEEMLLKKGLKKTRARAAILIQKIIRGYIFRVNYKKTLIKREKAVIKIQNSWKRYRMLTMIPKVIKERKKRAFVIIQKYMKGYRDYTRYKYELKHFSLVNNFKFFNKIRQKLYVNSHIVISYWWRRYKRRKAKQLERQELIKKSSKKKNVSRTERKPYLKQEKVEPKITKVSRPAFPARRISTLRNNTLAARRKSQLGLPILSEDILNINNSKRATLKHKVSTKGINTKETKFLKSQAQSALLYKKKPSVSNQDVLGGDMKIDGFKKKFETLAPTENLTDSDKPKSSKTLSKFHQVSHNNSQNEVEMFEHSMSLKEESPFNNKNHESTRRIDPDAQILLETSSLQNDTDIISEKSEELEGNI</sequence>
<organism evidence="2 3">
    <name type="scientific">Euplotes crassus</name>
    <dbReference type="NCBI Taxonomy" id="5936"/>
    <lineage>
        <taxon>Eukaryota</taxon>
        <taxon>Sar</taxon>
        <taxon>Alveolata</taxon>
        <taxon>Ciliophora</taxon>
        <taxon>Intramacronucleata</taxon>
        <taxon>Spirotrichea</taxon>
        <taxon>Hypotrichia</taxon>
        <taxon>Euplotida</taxon>
        <taxon>Euplotidae</taxon>
        <taxon>Moneuplotes</taxon>
    </lineage>
</organism>
<evidence type="ECO:0000256" key="1">
    <source>
        <dbReference type="SAM" id="MobiDB-lite"/>
    </source>
</evidence>